<evidence type="ECO:0000313" key="3">
    <source>
        <dbReference type="Proteomes" id="UP000316851"/>
    </source>
</evidence>
<evidence type="ECO:0000313" key="2">
    <source>
        <dbReference type="EMBL" id="TPR54323.1"/>
    </source>
</evidence>
<dbReference type="RefSeq" id="WP_140914668.1">
    <property type="nucleotide sequence ID" value="NZ_VHHP01000002.1"/>
</dbReference>
<dbReference type="PROSITE" id="PS51257">
    <property type="entry name" value="PROKAR_LIPOPROTEIN"/>
    <property type="match status" value="1"/>
</dbReference>
<sequence length="191" mass="21522">METRNKVKKIVLSVASPLVSIAAFAPIVVSCEKNDSEDNDSVVLTSENSSVLQLKRVLHKEIIKADIKMLNFKIDEASIRIIQESMPKIMKLFENDKATAQELKTSIIAFKQTIKQATESHNKFLLAWDELYNAISILQGKMALIDPAQEDLYSEAVRVVNQTQETFKNMPTIQSLQKQTAIVKKFIGKIN</sequence>
<reference evidence="2" key="1">
    <citation type="submission" date="2019-06" db="EMBL/GenBank/DDBJ databases">
        <title>Mycoplasma neophronis type strain whole genome sequence.</title>
        <authorList>
            <person name="Spergser J."/>
        </authorList>
    </citation>
    <scope>NUCLEOTIDE SEQUENCE [LARGE SCALE GENOMIC DNA]</scope>
    <source>
        <strain evidence="2">DSM 24097</strain>
    </source>
</reference>
<evidence type="ECO:0008006" key="4">
    <source>
        <dbReference type="Google" id="ProtNLM"/>
    </source>
</evidence>
<keyword evidence="1" id="KW-0732">Signal</keyword>
<evidence type="ECO:0000256" key="1">
    <source>
        <dbReference type="SAM" id="SignalP"/>
    </source>
</evidence>
<feature type="chain" id="PRO_5046957526" description="Lipoprotein" evidence="1">
    <location>
        <begin position="26"/>
        <end position="191"/>
    </location>
</feature>
<accession>A0ABY2Z0B7</accession>
<dbReference type="Proteomes" id="UP000316851">
    <property type="component" value="Unassembled WGS sequence"/>
</dbReference>
<organism evidence="2 3">
    <name type="scientific">Metamycoplasma neophronis</name>
    <dbReference type="NCBI Taxonomy" id="872983"/>
    <lineage>
        <taxon>Bacteria</taxon>
        <taxon>Bacillati</taxon>
        <taxon>Mycoplasmatota</taxon>
        <taxon>Mycoplasmoidales</taxon>
        <taxon>Metamycoplasmataceae</taxon>
        <taxon>Metamycoplasma</taxon>
    </lineage>
</organism>
<feature type="signal peptide" evidence="1">
    <location>
        <begin position="1"/>
        <end position="25"/>
    </location>
</feature>
<proteinExistence type="predicted"/>
<comment type="caution">
    <text evidence="2">The sequence shown here is derived from an EMBL/GenBank/DDBJ whole genome shotgun (WGS) entry which is preliminary data.</text>
</comment>
<dbReference type="EMBL" id="VHHP01000002">
    <property type="protein sequence ID" value="TPR54323.1"/>
    <property type="molecule type" value="Genomic_DNA"/>
</dbReference>
<protein>
    <recommendedName>
        <fullName evidence="4">Lipoprotein</fullName>
    </recommendedName>
</protein>
<keyword evidence="3" id="KW-1185">Reference proteome</keyword>
<gene>
    <name evidence="2" type="ORF">FJR74_00905</name>
</gene>
<name>A0ABY2Z0B7_9BACT</name>